<name>A0ABW4KMY4_9BURK</name>
<dbReference type="SUPFAM" id="SSF54285">
    <property type="entry name" value="MoaD/ThiS"/>
    <property type="match status" value="1"/>
</dbReference>
<dbReference type="InterPro" id="IPR003749">
    <property type="entry name" value="ThiS/MoaD-like"/>
</dbReference>
<dbReference type="InterPro" id="IPR012675">
    <property type="entry name" value="Beta-grasp_dom_sf"/>
</dbReference>
<dbReference type="EMBL" id="JBHUEJ010000007">
    <property type="protein sequence ID" value="MFD1709472.1"/>
    <property type="molecule type" value="Genomic_DNA"/>
</dbReference>
<evidence type="ECO:0000313" key="1">
    <source>
        <dbReference type="EMBL" id="MFD1709472.1"/>
    </source>
</evidence>
<evidence type="ECO:0000313" key="2">
    <source>
        <dbReference type="Proteomes" id="UP001597304"/>
    </source>
</evidence>
<comment type="caution">
    <text evidence="1">The sequence shown here is derived from an EMBL/GenBank/DDBJ whole genome shotgun (WGS) entry which is preliminary data.</text>
</comment>
<dbReference type="Pfam" id="PF02597">
    <property type="entry name" value="ThiS"/>
    <property type="match status" value="1"/>
</dbReference>
<dbReference type="Gene3D" id="3.10.20.30">
    <property type="match status" value="1"/>
</dbReference>
<protein>
    <submittedName>
        <fullName evidence="1">MoaD/ThiS family protein</fullName>
    </submittedName>
</protein>
<dbReference type="RefSeq" id="WP_147913274.1">
    <property type="nucleotide sequence ID" value="NZ_JBHUEJ010000007.1"/>
</dbReference>
<dbReference type="CDD" id="cd00565">
    <property type="entry name" value="Ubl_ThiS"/>
    <property type="match status" value="1"/>
</dbReference>
<keyword evidence="2" id="KW-1185">Reference proteome</keyword>
<proteinExistence type="predicted"/>
<sequence length="82" mass="8478">MKSTDIFVPQDAPGAGAVPIQLDGHPRWLAAGTTLAQLVTALGHEEKSVSTAVNGDFVARGSRERVLVAGDVVLLFQPIVGG</sequence>
<organism evidence="1 2">
    <name type="scientific">Ottowia flava</name>
    <dbReference type="NCBI Taxonomy" id="2675430"/>
    <lineage>
        <taxon>Bacteria</taxon>
        <taxon>Pseudomonadati</taxon>
        <taxon>Pseudomonadota</taxon>
        <taxon>Betaproteobacteria</taxon>
        <taxon>Burkholderiales</taxon>
        <taxon>Comamonadaceae</taxon>
        <taxon>Ottowia</taxon>
    </lineage>
</organism>
<accession>A0ABW4KMY4</accession>
<dbReference type="Proteomes" id="UP001597304">
    <property type="component" value="Unassembled WGS sequence"/>
</dbReference>
<dbReference type="InterPro" id="IPR016155">
    <property type="entry name" value="Mopterin_synth/thiamin_S_b"/>
</dbReference>
<gene>
    <name evidence="1" type="ORF">ACFSF0_02535</name>
</gene>
<reference evidence="2" key="1">
    <citation type="journal article" date="2019" name="Int. J. Syst. Evol. Microbiol.">
        <title>The Global Catalogue of Microorganisms (GCM) 10K type strain sequencing project: providing services to taxonomists for standard genome sequencing and annotation.</title>
        <authorList>
            <consortium name="The Broad Institute Genomics Platform"/>
            <consortium name="The Broad Institute Genome Sequencing Center for Infectious Disease"/>
            <person name="Wu L."/>
            <person name="Ma J."/>
        </authorList>
    </citation>
    <scope>NUCLEOTIDE SEQUENCE [LARGE SCALE GENOMIC DNA]</scope>
    <source>
        <strain evidence="2">LMG 29247</strain>
    </source>
</reference>